<reference evidence="1 2" key="1">
    <citation type="submission" date="2023-05" db="EMBL/GenBank/DDBJ databases">
        <authorList>
            <person name="Zhang X."/>
        </authorList>
    </citation>
    <scope>NUCLEOTIDE SEQUENCE [LARGE SCALE GENOMIC DNA]</scope>
    <source>
        <strain evidence="1 2">DM2B3-1</strain>
    </source>
</reference>
<gene>
    <name evidence="1" type="ORF">QNI19_30025</name>
</gene>
<proteinExistence type="predicted"/>
<protein>
    <recommendedName>
        <fullName evidence="3">Lipoprotein</fullName>
    </recommendedName>
</protein>
<organism evidence="1 2">
    <name type="scientific">Xanthocytophaga flava</name>
    <dbReference type="NCBI Taxonomy" id="3048013"/>
    <lineage>
        <taxon>Bacteria</taxon>
        <taxon>Pseudomonadati</taxon>
        <taxon>Bacteroidota</taxon>
        <taxon>Cytophagia</taxon>
        <taxon>Cytophagales</taxon>
        <taxon>Rhodocytophagaceae</taxon>
        <taxon>Xanthocytophaga</taxon>
    </lineage>
</organism>
<evidence type="ECO:0000313" key="2">
    <source>
        <dbReference type="Proteomes" id="UP001228581"/>
    </source>
</evidence>
<sequence>MKSIRLLFLLTTLSLLISCSKDDTTDPKSDSSVSVIYSDWLDVKFEADKDGDKILGYYAGLQAPKITDELLTSGEVKVYINLSTAADPVIVPLPYIGTNGTIINFNAQKQAIEFYSNIDVSTYVKNDGGKYLQYRYILMPGTEAARKSQSINWNKYAEVKSALNLPD</sequence>
<dbReference type="PROSITE" id="PS51257">
    <property type="entry name" value="PROKAR_LIPOPROTEIN"/>
    <property type="match status" value="1"/>
</dbReference>
<dbReference type="RefSeq" id="WP_314002616.1">
    <property type="nucleotide sequence ID" value="NZ_JASJOT010000030.1"/>
</dbReference>
<name>A0ABT7CX75_9BACT</name>
<dbReference type="EMBL" id="JASJOT010000030">
    <property type="protein sequence ID" value="MDJ1497214.1"/>
    <property type="molecule type" value="Genomic_DNA"/>
</dbReference>
<comment type="caution">
    <text evidence="1">The sequence shown here is derived from an EMBL/GenBank/DDBJ whole genome shotgun (WGS) entry which is preliminary data.</text>
</comment>
<accession>A0ABT7CX75</accession>
<dbReference type="Proteomes" id="UP001228581">
    <property type="component" value="Unassembled WGS sequence"/>
</dbReference>
<evidence type="ECO:0008006" key="3">
    <source>
        <dbReference type="Google" id="ProtNLM"/>
    </source>
</evidence>
<evidence type="ECO:0000313" key="1">
    <source>
        <dbReference type="EMBL" id="MDJ1497214.1"/>
    </source>
</evidence>
<keyword evidence="2" id="KW-1185">Reference proteome</keyword>